<dbReference type="AlphaFoldDB" id="A0A110B4R6"/>
<sequence length="301" mass="32765">MSTPNKPIRTVVFPVAGLGTRFLPATKASPKEMLPIVDRPLIQYAVDEAAAAGAEYLVFVTGRTKRAIGDHFDTATELEHELEAKGKYELLDTVKNTVPPGLSCIYIRQGRALGLGHAVASARAAVGRREPFGVILADDLIDTADQLPVLAQMAAVVEEYGGSVLGVERVPHQETDKYGVVEGESIASGITAVKGMVEKPEPNEAPSNLAVVGRYILERDIFEYLEQTQPDKRGEIQLTDAIVAMMQERPVYAYEYSGRRYDCGDKLGYLKAGAAYGLQHPSLGPAFEAYLRELLDERSRG</sequence>
<dbReference type="KEGG" id="hhk:HH1059_02610"/>
<evidence type="ECO:0000256" key="3">
    <source>
        <dbReference type="ARBA" id="ARBA00019048"/>
    </source>
</evidence>
<dbReference type="EC" id="2.7.7.9" evidence="2 8"/>
<reference evidence="10" key="1">
    <citation type="submission" date="2016-02" db="EMBL/GenBank/DDBJ databases">
        <title>Halorhodospira halochloris DSM-1059 complete genome, version 2.</title>
        <authorList>
            <person name="Tsukatani Y."/>
        </authorList>
    </citation>
    <scope>NUCLEOTIDE SEQUENCE</scope>
    <source>
        <strain evidence="10">DSM 1059</strain>
    </source>
</reference>
<name>A0A110B4R6_HALHR</name>
<comment type="function">
    <text evidence="6">May play a role in stationary phase survival.</text>
</comment>
<evidence type="ECO:0000256" key="2">
    <source>
        <dbReference type="ARBA" id="ARBA00012415"/>
    </source>
</evidence>
<evidence type="ECO:0000313" key="10">
    <source>
        <dbReference type="EMBL" id="BAU56938.1"/>
    </source>
</evidence>
<dbReference type="OrthoDB" id="9803306at2"/>
<comment type="catalytic activity">
    <reaction evidence="7 8">
        <text>alpha-D-glucose 1-phosphate + UTP + H(+) = UDP-alpha-D-glucose + diphosphate</text>
        <dbReference type="Rhea" id="RHEA:19889"/>
        <dbReference type="ChEBI" id="CHEBI:15378"/>
        <dbReference type="ChEBI" id="CHEBI:33019"/>
        <dbReference type="ChEBI" id="CHEBI:46398"/>
        <dbReference type="ChEBI" id="CHEBI:58601"/>
        <dbReference type="ChEBI" id="CHEBI:58885"/>
        <dbReference type="EC" id="2.7.7.9"/>
    </reaction>
</comment>
<dbReference type="RefSeq" id="WP_096407414.1">
    <property type="nucleotide sequence ID" value="NZ_AP017372.2"/>
</dbReference>
<evidence type="ECO:0000256" key="1">
    <source>
        <dbReference type="ARBA" id="ARBA00006890"/>
    </source>
</evidence>
<dbReference type="InterPro" id="IPR029044">
    <property type="entry name" value="Nucleotide-diphossugar_trans"/>
</dbReference>
<protein>
    <recommendedName>
        <fullName evidence="3 8">UTP--glucose-1-phosphate uridylyltransferase</fullName>
        <ecNumber evidence="2 8">2.7.7.9</ecNumber>
    </recommendedName>
    <alternativeName>
        <fullName evidence="8">UDP-glucose pyrophosphorylase</fullName>
    </alternativeName>
</protein>
<evidence type="ECO:0000256" key="5">
    <source>
        <dbReference type="ARBA" id="ARBA00022695"/>
    </source>
</evidence>
<dbReference type="InterPro" id="IPR005771">
    <property type="entry name" value="GalU_uridylyltTrfase_bac/arc"/>
</dbReference>
<evidence type="ECO:0000256" key="6">
    <source>
        <dbReference type="ARBA" id="ARBA00037294"/>
    </source>
</evidence>
<accession>A0A110B4R6</accession>
<dbReference type="GO" id="GO:0006011">
    <property type="term" value="P:UDP-alpha-D-glucose metabolic process"/>
    <property type="evidence" value="ECO:0007669"/>
    <property type="project" value="InterPro"/>
</dbReference>
<evidence type="ECO:0000313" key="11">
    <source>
        <dbReference type="Proteomes" id="UP000218890"/>
    </source>
</evidence>
<dbReference type="SUPFAM" id="SSF53448">
    <property type="entry name" value="Nucleotide-diphospho-sugar transferases"/>
    <property type="match status" value="1"/>
</dbReference>
<dbReference type="Pfam" id="PF00483">
    <property type="entry name" value="NTP_transferase"/>
    <property type="match status" value="1"/>
</dbReference>
<evidence type="ECO:0000259" key="9">
    <source>
        <dbReference type="Pfam" id="PF00483"/>
    </source>
</evidence>
<dbReference type="Proteomes" id="UP000218890">
    <property type="component" value="Chromosome"/>
</dbReference>
<dbReference type="PANTHER" id="PTHR43197">
    <property type="entry name" value="UTP--GLUCOSE-1-PHOSPHATE URIDYLYLTRANSFERASE"/>
    <property type="match status" value="1"/>
</dbReference>
<comment type="similarity">
    <text evidence="1 8">Belongs to the UDPGP type 2 family.</text>
</comment>
<keyword evidence="5 8" id="KW-0548">Nucleotidyltransferase</keyword>
<dbReference type="GO" id="GO:0003983">
    <property type="term" value="F:UTP:glucose-1-phosphate uridylyltransferase activity"/>
    <property type="evidence" value="ECO:0007669"/>
    <property type="project" value="UniProtKB-EC"/>
</dbReference>
<keyword evidence="4 8" id="KW-0808">Transferase</keyword>
<dbReference type="EMBL" id="AP017372">
    <property type="protein sequence ID" value="BAU56938.1"/>
    <property type="molecule type" value="Genomic_DNA"/>
</dbReference>
<dbReference type="Gene3D" id="3.90.550.10">
    <property type="entry name" value="Spore Coat Polysaccharide Biosynthesis Protein SpsA, Chain A"/>
    <property type="match status" value="1"/>
</dbReference>
<dbReference type="NCBIfam" id="TIGR01099">
    <property type="entry name" value="galU"/>
    <property type="match status" value="1"/>
</dbReference>
<organism evidence="10 11">
    <name type="scientific">Halorhodospira halochloris</name>
    <name type="common">Ectothiorhodospira halochloris</name>
    <dbReference type="NCBI Taxonomy" id="1052"/>
    <lineage>
        <taxon>Bacteria</taxon>
        <taxon>Pseudomonadati</taxon>
        <taxon>Pseudomonadota</taxon>
        <taxon>Gammaproteobacteria</taxon>
        <taxon>Chromatiales</taxon>
        <taxon>Ectothiorhodospiraceae</taxon>
        <taxon>Halorhodospira</taxon>
    </lineage>
</organism>
<gene>
    <name evidence="10" type="primary">galU</name>
    <name evidence="10" type="ORF">HH1059_02610</name>
</gene>
<evidence type="ECO:0000256" key="4">
    <source>
        <dbReference type="ARBA" id="ARBA00022679"/>
    </source>
</evidence>
<evidence type="ECO:0000256" key="8">
    <source>
        <dbReference type="RuleBase" id="RU361259"/>
    </source>
</evidence>
<evidence type="ECO:0000256" key="7">
    <source>
        <dbReference type="ARBA" id="ARBA00048128"/>
    </source>
</evidence>
<dbReference type="PANTHER" id="PTHR43197:SF1">
    <property type="entry name" value="UTP--GLUCOSE-1-PHOSPHATE URIDYLYLTRANSFERASE"/>
    <property type="match status" value="1"/>
</dbReference>
<keyword evidence="11" id="KW-1185">Reference proteome</keyword>
<dbReference type="CDD" id="cd02541">
    <property type="entry name" value="UGPase_prokaryotic"/>
    <property type="match status" value="1"/>
</dbReference>
<dbReference type="InterPro" id="IPR005835">
    <property type="entry name" value="NTP_transferase_dom"/>
</dbReference>
<proteinExistence type="inferred from homology"/>
<feature type="domain" description="Nucleotidyl transferase" evidence="9">
    <location>
        <begin position="16"/>
        <end position="274"/>
    </location>
</feature>